<comment type="cofactor">
    <cofactor evidence="1">
        <name>FAD</name>
        <dbReference type="ChEBI" id="CHEBI:57692"/>
    </cofactor>
</comment>
<dbReference type="PANTHER" id="PTHR43557:SF2">
    <property type="entry name" value="RIESKE DOMAIN-CONTAINING PROTEIN-RELATED"/>
    <property type="match status" value="1"/>
</dbReference>
<reference evidence="8" key="1">
    <citation type="journal article" date="2019" name="Int. J. Syst. Evol. Microbiol.">
        <title>The Global Catalogue of Microorganisms (GCM) 10K type strain sequencing project: providing services to taxonomists for standard genome sequencing and annotation.</title>
        <authorList>
            <consortium name="The Broad Institute Genomics Platform"/>
            <consortium name="The Broad Institute Genome Sequencing Center for Infectious Disease"/>
            <person name="Wu L."/>
            <person name="Ma J."/>
        </authorList>
    </citation>
    <scope>NUCLEOTIDE SEQUENCE [LARGE SCALE GENOMIC DNA]</scope>
    <source>
        <strain evidence="8">CCUG 52478</strain>
    </source>
</reference>
<feature type="domain" description="Reductase C-terminal" evidence="6">
    <location>
        <begin position="321"/>
        <end position="383"/>
    </location>
</feature>
<keyword evidence="3" id="KW-0274">FAD</keyword>
<feature type="domain" description="FAD/NAD(P)-binding" evidence="5">
    <location>
        <begin position="8"/>
        <end position="295"/>
    </location>
</feature>
<evidence type="ECO:0000313" key="8">
    <source>
        <dbReference type="Proteomes" id="UP001597229"/>
    </source>
</evidence>
<evidence type="ECO:0000256" key="2">
    <source>
        <dbReference type="ARBA" id="ARBA00022630"/>
    </source>
</evidence>
<dbReference type="PANTHER" id="PTHR43557">
    <property type="entry name" value="APOPTOSIS-INDUCING FACTOR 1"/>
    <property type="match status" value="1"/>
</dbReference>
<dbReference type="PRINTS" id="PR00368">
    <property type="entry name" value="FADPNR"/>
</dbReference>
<evidence type="ECO:0000256" key="1">
    <source>
        <dbReference type="ARBA" id="ARBA00001974"/>
    </source>
</evidence>
<dbReference type="InterPro" id="IPR016156">
    <property type="entry name" value="FAD/NAD-linked_Rdtase_dimer_sf"/>
</dbReference>
<keyword evidence="2" id="KW-0285">Flavoprotein</keyword>
<name>A0ABW3W5G0_9ACTN</name>
<evidence type="ECO:0000256" key="3">
    <source>
        <dbReference type="ARBA" id="ARBA00022827"/>
    </source>
</evidence>
<sequence>MPERPRFVAVVGAGLAGLRAVESLLRSGLDCQILVLGDEPHLPYSRPPLSKDLLAADFEVTPFKLPVSDQVVWRTASRVASADLGSRRLLLDDGTPVDYDGLVVATGVRARRLPLPGPEPLTLRTVEDALALKERAVGARTALIVGGGVLGCELASMLTDAGIAVQVVVGPDEVPMQAVLGATLATELRRRHEERGTVFHTDCAVLGYTDSGAWLSDGTEVRADLVVETVGSVPNTEWLAGNGLDLAGGLLCADDLGVEGASRVVGCGDVIRFPSRRYDGRLVRVEHWTFASESGRHAGRTLAAQLGADAPATAFDPLPTFWTDQLGVRLQGLGLPGLGAADHRVLDGAIAEAPVLGYHHQDALVGVVLLDRPEAVGSYRALL</sequence>
<gene>
    <name evidence="7" type="ORF">ACFQ3F_22155</name>
</gene>
<dbReference type="Pfam" id="PF14759">
    <property type="entry name" value="Reductase_C"/>
    <property type="match status" value="1"/>
</dbReference>
<evidence type="ECO:0000259" key="5">
    <source>
        <dbReference type="Pfam" id="PF07992"/>
    </source>
</evidence>
<dbReference type="RefSeq" id="WP_367919019.1">
    <property type="nucleotide sequence ID" value="NZ_BAABAC010000018.1"/>
</dbReference>
<dbReference type="PRINTS" id="PR00469">
    <property type="entry name" value="PNDRDTASEII"/>
</dbReference>
<proteinExistence type="predicted"/>
<dbReference type="InterPro" id="IPR023753">
    <property type="entry name" value="FAD/NAD-binding_dom"/>
</dbReference>
<keyword evidence="4" id="KW-0560">Oxidoreductase</keyword>
<dbReference type="Gene3D" id="3.50.50.60">
    <property type="entry name" value="FAD/NAD(P)-binding domain"/>
    <property type="match status" value="2"/>
</dbReference>
<organism evidence="7 8">
    <name type="scientific">Nocardioides ginsengisoli</name>
    <dbReference type="NCBI Taxonomy" id="363868"/>
    <lineage>
        <taxon>Bacteria</taxon>
        <taxon>Bacillati</taxon>
        <taxon>Actinomycetota</taxon>
        <taxon>Actinomycetes</taxon>
        <taxon>Propionibacteriales</taxon>
        <taxon>Nocardioidaceae</taxon>
        <taxon>Nocardioides</taxon>
    </lineage>
</organism>
<dbReference type="Pfam" id="PF07992">
    <property type="entry name" value="Pyr_redox_2"/>
    <property type="match status" value="1"/>
</dbReference>
<dbReference type="SUPFAM" id="SSF55424">
    <property type="entry name" value="FAD/NAD-linked reductases, dimerisation (C-terminal) domain"/>
    <property type="match status" value="1"/>
</dbReference>
<protein>
    <submittedName>
        <fullName evidence="7">NAD(P)/FAD-dependent oxidoreductase</fullName>
    </submittedName>
</protein>
<dbReference type="InterPro" id="IPR028202">
    <property type="entry name" value="Reductase_C"/>
</dbReference>
<dbReference type="InterPro" id="IPR050446">
    <property type="entry name" value="FAD-oxidoreductase/Apoptosis"/>
</dbReference>
<dbReference type="Gene3D" id="3.30.390.30">
    <property type="match status" value="1"/>
</dbReference>
<keyword evidence="8" id="KW-1185">Reference proteome</keyword>
<comment type="caution">
    <text evidence="7">The sequence shown here is derived from an EMBL/GenBank/DDBJ whole genome shotgun (WGS) entry which is preliminary data.</text>
</comment>
<evidence type="ECO:0000256" key="4">
    <source>
        <dbReference type="ARBA" id="ARBA00023002"/>
    </source>
</evidence>
<evidence type="ECO:0000259" key="6">
    <source>
        <dbReference type="Pfam" id="PF14759"/>
    </source>
</evidence>
<accession>A0ABW3W5G0</accession>
<dbReference type="SUPFAM" id="SSF51905">
    <property type="entry name" value="FAD/NAD(P)-binding domain"/>
    <property type="match status" value="1"/>
</dbReference>
<evidence type="ECO:0000313" key="7">
    <source>
        <dbReference type="EMBL" id="MFD1250512.1"/>
    </source>
</evidence>
<dbReference type="Proteomes" id="UP001597229">
    <property type="component" value="Unassembled WGS sequence"/>
</dbReference>
<dbReference type="InterPro" id="IPR036188">
    <property type="entry name" value="FAD/NAD-bd_sf"/>
</dbReference>
<dbReference type="EMBL" id="JBHTLX010000024">
    <property type="protein sequence ID" value="MFD1250512.1"/>
    <property type="molecule type" value="Genomic_DNA"/>
</dbReference>